<evidence type="ECO:0000256" key="8">
    <source>
        <dbReference type="HAMAP-Rule" id="MF_00360"/>
    </source>
</evidence>
<dbReference type="InterPro" id="IPR020814">
    <property type="entry name" value="Ribosomal_S6_plastid/chlpt"/>
</dbReference>
<dbReference type="PANTHER" id="PTHR21011:SF1">
    <property type="entry name" value="SMALL RIBOSOMAL SUBUNIT PROTEIN BS6M"/>
    <property type="match status" value="1"/>
</dbReference>
<dbReference type="Gene3D" id="3.30.70.60">
    <property type="match status" value="1"/>
</dbReference>
<dbReference type="HAMAP" id="MF_00360">
    <property type="entry name" value="Ribosomal_bS6"/>
    <property type="match status" value="1"/>
</dbReference>
<dbReference type="InterPro" id="IPR020815">
    <property type="entry name" value="Ribosomal_bS6_CS"/>
</dbReference>
<dbReference type="InterPro" id="IPR000529">
    <property type="entry name" value="Ribosomal_bS6"/>
</dbReference>
<accession>A0A556PG92</accession>
<evidence type="ECO:0000256" key="6">
    <source>
        <dbReference type="ARBA" id="ARBA00035104"/>
    </source>
</evidence>
<dbReference type="PANTHER" id="PTHR21011">
    <property type="entry name" value="MITOCHONDRIAL 28S RIBOSOMAL PROTEIN S6"/>
    <property type="match status" value="1"/>
</dbReference>
<evidence type="ECO:0000256" key="2">
    <source>
        <dbReference type="ARBA" id="ARBA00022730"/>
    </source>
</evidence>
<dbReference type="GO" id="GO:1990904">
    <property type="term" value="C:ribonucleoprotein complex"/>
    <property type="evidence" value="ECO:0007669"/>
    <property type="project" value="UniProtKB-KW"/>
</dbReference>
<organism evidence="9 10">
    <name type="scientific">Allobacillus salarius</name>
    <dbReference type="NCBI Taxonomy" id="1955272"/>
    <lineage>
        <taxon>Bacteria</taxon>
        <taxon>Bacillati</taxon>
        <taxon>Bacillota</taxon>
        <taxon>Bacilli</taxon>
        <taxon>Bacillales</taxon>
        <taxon>Bacillaceae</taxon>
        <taxon>Allobacillus</taxon>
    </lineage>
</organism>
<dbReference type="GO" id="GO:0070181">
    <property type="term" value="F:small ribosomal subunit rRNA binding"/>
    <property type="evidence" value="ECO:0007669"/>
    <property type="project" value="TreeGrafter"/>
</dbReference>
<evidence type="ECO:0000256" key="7">
    <source>
        <dbReference type="ARBA" id="ARBA00035294"/>
    </source>
</evidence>
<keyword evidence="2 8" id="KW-0699">rRNA-binding</keyword>
<dbReference type="Proteomes" id="UP000316425">
    <property type="component" value="Unassembled WGS sequence"/>
</dbReference>
<dbReference type="FunFam" id="3.30.70.60:FF:000002">
    <property type="entry name" value="30S ribosomal protein S6"/>
    <property type="match status" value="1"/>
</dbReference>
<keyword evidence="5 8" id="KW-0687">Ribonucleoprotein</keyword>
<dbReference type="EMBL" id="VMHE01000017">
    <property type="protein sequence ID" value="TSJ63413.1"/>
    <property type="molecule type" value="Genomic_DNA"/>
</dbReference>
<keyword evidence="10" id="KW-1185">Reference proteome</keyword>
<proteinExistence type="inferred from homology"/>
<comment type="function">
    <text evidence="6 8">Binds together with bS18 to 16S ribosomal RNA.</text>
</comment>
<dbReference type="AlphaFoldDB" id="A0A556PG92"/>
<dbReference type="GO" id="GO:0006412">
    <property type="term" value="P:translation"/>
    <property type="evidence" value="ECO:0007669"/>
    <property type="project" value="UniProtKB-UniRule"/>
</dbReference>
<evidence type="ECO:0000313" key="9">
    <source>
        <dbReference type="EMBL" id="TSJ63413.1"/>
    </source>
</evidence>
<dbReference type="GO" id="GO:0003735">
    <property type="term" value="F:structural constituent of ribosome"/>
    <property type="evidence" value="ECO:0007669"/>
    <property type="project" value="InterPro"/>
</dbReference>
<dbReference type="Pfam" id="PF01250">
    <property type="entry name" value="Ribosomal_S6"/>
    <property type="match status" value="1"/>
</dbReference>
<dbReference type="InterPro" id="IPR014717">
    <property type="entry name" value="Transl_elong_EF1B/ribsomal_bS6"/>
</dbReference>
<dbReference type="CDD" id="cd00473">
    <property type="entry name" value="bS6"/>
    <property type="match status" value="1"/>
</dbReference>
<keyword evidence="3 8" id="KW-0694">RNA-binding</keyword>
<evidence type="ECO:0000256" key="3">
    <source>
        <dbReference type="ARBA" id="ARBA00022884"/>
    </source>
</evidence>
<dbReference type="GO" id="GO:0005737">
    <property type="term" value="C:cytoplasm"/>
    <property type="evidence" value="ECO:0007669"/>
    <property type="project" value="UniProtKB-ARBA"/>
</dbReference>
<dbReference type="OrthoDB" id="9812702at2"/>
<comment type="similarity">
    <text evidence="1 8">Belongs to the bacterial ribosomal protein bS6 family.</text>
</comment>
<dbReference type="NCBIfam" id="TIGR00166">
    <property type="entry name" value="S6"/>
    <property type="match status" value="1"/>
</dbReference>
<keyword evidence="4 8" id="KW-0689">Ribosomal protein</keyword>
<comment type="caution">
    <text evidence="9">The sequence shown here is derived from an EMBL/GenBank/DDBJ whole genome shotgun (WGS) entry which is preliminary data.</text>
</comment>
<evidence type="ECO:0000256" key="1">
    <source>
        <dbReference type="ARBA" id="ARBA00009512"/>
    </source>
</evidence>
<dbReference type="RefSeq" id="WP_144089093.1">
    <property type="nucleotide sequence ID" value="NZ_VMHE01000017.1"/>
</dbReference>
<reference evidence="9 10" key="1">
    <citation type="submission" date="2019-07" db="EMBL/GenBank/DDBJ databases">
        <title>Allobacillus sp. nov. SKP isolated from shrimp paste of Euphausiacea.</title>
        <authorList>
            <person name="Kanchanasin P."/>
            <person name="Tanasupawat S."/>
            <person name="Shi W."/>
            <person name="Wu L."/>
            <person name="Ma J."/>
        </authorList>
    </citation>
    <scope>NUCLEOTIDE SEQUENCE [LARGE SCALE GENOMIC DNA]</scope>
    <source>
        <strain evidence="9 10">SKP4-8</strain>
    </source>
</reference>
<evidence type="ECO:0000256" key="4">
    <source>
        <dbReference type="ARBA" id="ARBA00022980"/>
    </source>
</evidence>
<evidence type="ECO:0000313" key="10">
    <source>
        <dbReference type="Proteomes" id="UP000316425"/>
    </source>
</evidence>
<sequence>MNKYEIMYIIRPDLEEEARKEVVEYFSKVLTDNGAELENVDEMGMKRLAYEINDYREGYYVLLNFQAEPEAINEFDRLAKYSDNIIRHMAIREDDQ</sequence>
<dbReference type="GO" id="GO:0005840">
    <property type="term" value="C:ribosome"/>
    <property type="evidence" value="ECO:0007669"/>
    <property type="project" value="UniProtKB-KW"/>
</dbReference>
<name>A0A556PG92_9BACI</name>
<protein>
    <recommendedName>
        <fullName evidence="7 8">Small ribosomal subunit protein bS6</fullName>
    </recommendedName>
</protein>
<gene>
    <name evidence="8" type="primary">rpsF</name>
    <name evidence="9" type="ORF">FPQ13_09425</name>
</gene>
<dbReference type="InterPro" id="IPR035980">
    <property type="entry name" value="Ribosomal_bS6_sf"/>
</dbReference>
<evidence type="ECO:0000256" key="5">
    <source>
        <dbReference type="ARBA" id="ARBA00023274"/>
    </source>
</evidence>
<dbReference type="SUPFAM" id="SSF54995">
    <property type="entry name" value="Ribosomal protein S6"/>
    <property type="match status" value="1"/>
</dbReference>
<dbReference type="PROSITE" id="PS01048">
    <property type="entry name" value="RIBOSOMAL_S6"/>
    <property type="match status" value="1"/>
</dbReference>